<dbReference type="PANTHER" id="PTHR30572">
    <property type="entry name" value="MEMBRANE COMPONENT OF TRANSPORTER-RELATED"/>
    <property type="match status" value="1"/>
</dbReference>
<dbReference type="GO" id="GO:0022857">
    <property type="term" value="F:transmembrane transporter activity"/>
    <property type="evidence" value="ECO:0007669"/>
    <property type="project" value="TreeGrafter"/>
</dbReference>
<comment type="caution">
    <text evidence="10">The sequence shown here is derived from an EMBL/GenBank/DDBJ whole genome shotgun (WGS) entry which is preliminary data.</text>
</comment>
<dbReference type="InterPro" id="IPR003838">
    <property type="entry name" value="ABC3_permease_C"/>
</dbReference>
<proteinExistence type="inferred from homology"/>
<evidence type="ECO:0000313" key="11">
    <source>
        <dbReference type="Proteomes" id="UP000265540"/>
    </source>
</evidence>
<keyword evidence="5 7" id="KW-0472">Membrane</keyword>
<dbReference type="PANTHER" id="PTHR30572:SF4">
    <property type="entry name" value="ABC TRANSPORTER PERMEASE YTRF"/>
    <property type="match status" value="1"/>
</dbReference>
<protein>
    <submittedName>
        <fullName evidence="10">FtsX-like permease family protein</fullName>
    </submittedName>
</protein>
<comment type="subcellular location">
    <subcellularLocation>
        <location evidence="1">Cell membrane</location>
        <topology evidence="1">Multi-pass membrane protein</topology>
    </subcellularLocation>
</comment>
<dbReference type="InterPro" id="IPR050250">
    <property type="entry name" value="Macrolide_Exporter_MacB"/>
</dbReference>
<organism evidence="10 11">
    <name type="scientific">candidate division WWE3 bacterium</name>
    <dbReference type="NCBI Taxonomy" id="2053526"/>
    <lineage>
        <taxon>Bacteria</taxon>
        <taxon>Katanobacteria</taxon>
    </lineage>
</organism>
<name>A0A3A4ZAY8_UNCKA</name>
<reference evidence="10 11" key="1">
    <citation type="journal article" date="2017" name="ISME J.">
        <title>Energy and carbon metabolisms in a deep terrestrial subsurface fluid microbial community.</title>
        <authorList>
            <person name="Momper L."/>
            <person name="Jungbluth S.P."/>
            <person name="Lee M.D."/>
            <person name="Amend J.P."/>
        </authorList>
    </citation>
    <scope>NUCLEOTIDE SEQUENCE [LARGE SCALE GENOMIC DNA]</scope>
    <source>
        <strain evidence="10">SURF_46</strain>
    </source>
</reference>
<dbReference type="Pfam" id="PF02687">
    <property type="entry name" value="FtsX"/>
    <property type="match status" value="1"/>
</dbReference>
<dbReference type="AlphaFoldDB" id="A0A3A4ZAY8"/>
<sequence>MNFLEIFRSSILSLRANKVRTFLTMLGVIIGVFAVLSLVSLVRGVQNFVTDQFSALGSNLILVAPGRVGFDQDPGLAFANNKLTAENVDRINRDASQYIIGATPNMRLGKTIQYKTKRYLASLVGTNSNFLSITDLEIDYGRAFTKEEEITDAKVLVLGPDVKNELFGNRNPIGEKVKVGDTYMEVIGVLTSKGFNADERVIAPYTTLQKVFNTKNISGITIKAKDSDSIDKAMTEIEIALLQDLKDDEFTVLSQKDILSSIQSILSILSVGIGSVAAISLIVGGIGIMNIMLVSVTERIREIGLRKALGATSMTIGIQFLLESIMISIVGGSIGIFLGFAAAFAAQSFVRAEVPLWAVLLSFLFSVLTGVIFGTYPAIQASKKEPIEALRYE</sequence>
<comment type="similarity">
    <text evidence="6">Belongs to the ABC-4 integral membrane protein family.</text>
</comment>
<evidence type="ECO:0000256" key="4">
    <source>
        <dbReference type="ARBA" id="ARBA00022989"/>
    </source>
</evidence>
<evidence type="ECO:0000256" key="3">
    <source>
        <dbReference type="ARBA" id="ARBA00022692"/>
    </source>
</evidence>
<dbReference type="Pfam" id="PF12704">
    <property type="entry name" value="MacB_PCD"/>
    <property type="match status" value="1"/>
</dbReference>
<feature type="transmembrane region" description="Helical" evidence="7">
    <location>
        <begin position="356"/>
        <end position="376"/>
    </location>
</feature>
<feature type="transmembrane region" description="Helical" evidence="7">
    <location>
        <begin position="316"/>
        <end position="344"/>
    </location>
</feature>
<feature type="transmembrane region" description="Helical" evidence="7">
    <location>
        <begin position="21"/>
        <end position="42"/>
    </location>
</feature>
<keyword evidence="2" id="KW-1003">Cell membrane</keyword>
<feature type="domain" description="ABC3 transporter permease C-terminal" evidence="8">
    <location>
        <begin position="275"/>
        <end position="386"/>
    </location>
</feature>
<evidence type="ECO:0000259" key="8">
    <source>
        <dbReference type="Pfam" id="PF02687"/>
    </source>
</evidence>
<evidence type="ECO:0000256" key="2">
    <source>
        <dbReference type="ARBA" id="ARBA00022475"/>
    </source>
</evidence>
<dbReference type="EMBL" id="QZJF01000021">
    <property type="protein sequence ID" value="RJR26483.1"/>
    <property type="molecule type" value="Genomic_DNA"/>
</dbReference>
<evidence type="ECO:0000313" key="10">
    <source>
        <dbReference type="EMBL" id="RJR26483.1"/>
    </source>
</evidence>
<gene>
    <name evidence="10" type="ORF">C4561_05035</name>
</gene>
<evidence type="ECO:0000256" key="6">
    <source>
        <dbReference type="ARBA" id="ARBA00038076"/>
    </source>
</evidence>
<dbReference type="InterPro" id="IPR025857">
    <property type="entry name" value="MacB_PCD"/>
</dbReference>
<evidence type="ECO:0000256" key="7">
    <source>
        <dbReference type="SAM" id="Phobius"/>
    </source>
</evidence>
<feature type="domain" description="MacB-like periplasmic core" evidence="9">
    <location>
        <begin position="21"/>
        <end position="238"/>
    </location>
</feature>
<keyword evidence="3 7" id="KW-0812">Transmembrane</keyword>
<dbReference type="Proteomes" id="UP000265540">
    <property type="component" value="Unassembled WGS sequence"/>
</dbReference>
<accession>A0A3A4ZAY8</accession>
<keyword evidence="4 7" id="KW-1133">Transmembrane helix</keyword>
<dbReference type="GO" id="GO:0005886">
    <property type="term" value="C:plasma membrane"/>
    <property type="evidence" value="ECO:0007669"/>
    <property type="project" value="UniProtKB-SubCell"/>
</dbReference>
<evidence type="ECO:0000256" key="5">
    <source>
        <dbReference type="ARBA" id="ARBA00023136"/>
    </source>
</evidence>
<evidence type="ECO:0000259" key="9">
    <source>
        <dbReference type="Pfam" id="PF12704"/>
    </source>
</evidence>
<evidence type="ECO:0000256" key="1">
    <source>
        <dbReference type="ARBA" id="ARBA00004651"/>
    </source>
</evidence>
<feature type="transmembrane region" description="Helical" evidence="7">
    <location>
        <begin position="265"/>
        <end position="295"/>
    </location>
</feature>